<keyword evidence="3" id="KW-0804">Transcription</keyword>
<dbReference type="PANTHER" id="PTHR43280">
    <property type="entry name" value="ARAC-FAMILY TRANSCRIPTIONAL REGULATOR"/>
    <property type="match status" value="1"/>
</dbReference>
<name>A0A2P0ZGD7_9CYAN</name>
<dbReference type="AlphaFoldDB" id="A0A2P0ZGD7"/>
<dbReference type="GO" id="GO:0003700">
    <property type="term" value="F:DNA-binding transcription factor activity"/>
    <property type="evidence" value="ECO:0007669"/>
    <property type="project" value="InterPro"/>
</dbReference>
<dbReference type="SUPFAM" id="SSF55785">
    <property type="entry name" value="PYP-like sensor domain (PAS domain)"/>
    <property type="match status" value="1"/>
</dbReference>
<dbReference type="Gene3D" id="1.10.10.60">
    <property type="entry name" value="Homeodomain-like"/>
    <property type="match status" value="2"/>
</dbReference>
<keyword evidence="1" id="KW-0805">Transcription regulation</keyword>
<proteinExistence type="predicted"/>
<organism evidence="6">
    <name type="scientific">Tolypothrix sp. PCC 9353</name>
    <dbReference type="NCBI Taxonomy" id="2099388"/>
    <lineage>
        <taxon>Bacteria</taxon>
        <taxon>Bacillati</taxon>
        <taxon>Cyanobacteriota</taxon>
        <taxon>Cyanophyceae</taxon>
        <taxon>Nostocales</taxon>
        <taxon>Tolypothrichaceae</taxon>
        <taxon>Tolypothrix</taxon>
    </lineage>
</organism>
<dbReference type="EMBL" id="MG373768">
    <property type="protein sequence ID" value="AVH79508.1"/>
    <property type="molecule type" value="Genomic_DNA"/>
</dbReference>
<dbReference type="SMART" id="SM00342">
    <property type="entry name" value="HTH_ARAC"/>
    <property type="match status" value="1"/>
</dbReference>
<dbReference type="PROSITE" id="PS50112">
    <property type="entry name" value="PAS"/>
    <property type="match status" value="1"/>
</dbReference>
<protein>
    <submittedName>
        <fullName evidence="6">Transcriptional regulator AraC family</fullName>
    </submittedName>
</protein>
<dbReference type="GO" id="GO:0043565">
    <property type="term" value="F:sequence-specific DNA binding"/>
    <property type="evidence" value="ECO:0007669"/>
    <property type="project" value="InterPro"/>
</dbReference>
<dbReference type="SUPFAM" id="SSF46689">
    <property type="entry name" value="Homeodomain-like"/>
    <property type="match status" value="2"/>
</dbReference>
<dbReference type="PROSITE" id="PS01124">
    <property type="entry name" value="HTH_ARAC_FAMILY_2"/>
    <property type="match status" value="1"/>
</dbReference>
<dbReference type="NCBIfam" id="TIGR00229">
    <property type="entry name" value="sensory_box"/>
    <property type="match status" value="1"/>
</dbReference>
<evidence type="ECO:0000313" key="6">
    <source>
        <dbReference type="EMBL" id="AVH79508.1"/>
    </source>
</evidence>
<dbReference type="InterPro" id="IPR035965">
    <property type="entry name" value="PAS-like_dom_sf"/>
</dbReference>
<evidence type="ECO:0000256" key="1">
    <source>
        <dbReference type="ARBA" id="ARBA00023015"/>
    </source>
</evidence>
<dbReference type="InterPro" id="IPR000014">
    <property type="entry name" value="PAS"/>
</dbReference>
<dbReference type="Gene3D" id="3.30.450.20">
    <property type="entry name" value="PAS domain"/>
    <property type="match status" value="1"/>
</dbReference>
<evidence type="ECO:0000259" key="5">
    <source>
        <dbReference type="PROSITE" id="PS50112"/>
    </source>
</evidence>
<dbReference type="PANTHER" id="PTHR43280:SF2">
    <property type="entry name" value="HTH-TYPE TRANSCRIPTIONAL REGULATOR EXSA"/>
    <property type="match status" value="1"/>
</dbReference>
<dbReference type="Pfam" id="PF13188">
    <property type="entry name" value="PAS_8"/>
    <property type="match status" value="1"/>
</dbReference>
<sequence length="287" mass="32860">MVATICMAESSNPPLTLKLQPEELRFTQFLMERVPEPIFWIEPTAKPNAKVLYVNQAVCQLVGNSREQLISMGIQDLNLDFLLNVWANFWNTDKEQHQTSFNTQYQQQDGFNLSLEITVTSIESEGKKYSYLLICHIKSQTVASGTSQSQGYLSISSQEEKPKYPLLAFPGNTLLNQVFNFIEENYHLSISLCDVATAVGYCPAYLTNLVRRHTGKTVNHWIVERRMLAARNLLKESDLSVSQIAEAVGYQHEGHFFRQFRQNHQTTPQAWRKSQFIYNEASSVLLN</sequence>
<dbReference type="CDD" id="cd00130">
    <property type="entry name" value="PAS"/>
    <property type="match status" value="1"/>
</dbReference>
<feature type="domain" description="PAS" evidence="5">
    <location>
        <begin position="23"/>
        <end position="71"/>
    </location>
</feature>
<dbReference type="Pfam" id="PF12833">
    <property type="entry name" value="HTH_18"/>
    <property type="match status" value="1"/>
</dbReference>
<accession>A0A2P0ZGD7</accession>
<dbReference type="InterPro" id="IPR018062">
    <property type="entry name" value="HTH_AraC-typ_CS"/>
</dbReference>
<evidence type="ECO:0000256" key="2">
    <source>
        <dbReference type="ARBA" id="ARBA00023125"/>
    </source>
</evidence>
<evidence type="ECO:0000259" key="4">
    <source>
        <dbReference type="PROSITE" id="PS01124"/>
    </source>
</evidence>
<evidence type="ECO:0000256" key="3">
    <source>
        <dbReference type="ARBA" id="ARBA00023163"/>
    </source>
</evidence>
<reference evidence="6" key="1">
    <citation type="journal article" date="2018" name="Science">
        <title>Natural noncanonical protein splicing yields products with diverse ?-amino acid residues.</title>
        <authorList>
            <person name="Morinaka B.I."/>
            <person name="Lakis E."/>
            <person name="Verest M."/>
            <person name="Helf M.J."/>
            <person name="Scalvenzi T."/>
            <person name="Vagstad A.L."/>
            <person name="Sims J."/>
            <person name="Sunagawa S."/>
            <person name="Gugger M."/>
            <person name="Piel J."/>
        </authorList>
    </citation>
    <scope>NUCLEOTIDE SEQUENCE</scope>
    <source>
        <strain evidence="6">PCC 9353</strain>
    </source>
</reference>
<feature type="domain" description="HTH araC/xylS-type" evidence="4">
    <location>
        <begin position="176"/>
        <end position="274"/>
    </location>
</feature>
<dbReference type="PROSITE" id="PS00041">
    <property type="entry name" value="HTH_ARAC_FAMILY_1"/>
    <property type="match status" value="1"/>
</dbReference>
<dbReference type="InterPro" id="IPR018060">
    <property type="entry name" value="HTH_AraC"/>
</dbReference>
<dbReference type="InterPro" id="IPR009057">
    <property type="entry name" value="Homeodomain-like_sf"/>
</dbReference>
<keyword evidence="2" id="KW-0238">DNA-binding</keyword>